<dbReference type="SMART" id="SM01411">
    <property type="entry name" value="Ephrin_rec_like"/>
    <property type="match status" value="53"/>
</dbReference>
<dbReference type="OrthoDB" id="439917at2759"/>
<proteinExistence type="predicted"/>
<dbReference type="SUPFAM" id="SSF57184">
    <property type="entry name" value="Growth factor receptor domain"/>
    <property type="match status" value="13"/>
</dbReference>
<evidence type="ECO:0000259" key="2">
    <source>
        <dbReference type="PROSITE" id="PS50940"/>
    </source>
</evidence>
<dbReference type="SMART" id="SM00289">
    <property type="entry name" value="WR1"/>
    <property type="match status" value="8"/>
</dbReference>
<dbReference type="GO" id="GO:0005576">
    <property type="term" value="C:extracellular region"/>
    <property type="evidence" value="ECO:0007669"/>
    <property type="project" value="InterPro"/>
</dbReference>
<gene>
    <name evidence="3" type="ORF">BSL78_27465</name>
</gene>
<evidence type="ECO:0000313" key="4">
    <source>
        <dbReference type="Proteomes" id="UP000230750"/>
    </source>
</evidence>
<feature type="compositionally biased region" description="Basic and acidic residues" evidence="1">
    <location>
        <begin position="1829"/>
        <end position="1857"/>
    </location>
</feature>
<dbReference type="STRING" id="307972.A0A2G8JJ24"/>
<evidence type="ECO:0000256" key="1">
    <source>
        <dbReference type="SAM" id="MobiDB-lite"/>
    </source>
</evidence>
<sequence>MPYDRAGECFTCEEGFYCPEKAAIEMTTCPAGSYCGEGAYTHELCPPGTYSNLTHQTHIGNCTDCPPGYYCSDRGAIAPTGLCSAGHICYLNGLFATPVYNDDPSDDQTIITWGDQCHEGKYCPEGTTYMVDCPKGTYLDFLGAESELDCKDCNPGKFCNETGAPLEIGDCWPGFYCTGRAERPDPFDNTTGNVCPKHYYCPSGSYEPVLCTYGTYSNISGLSECWECPPGLICEPETDPYDCPEGYYCLGGADSSSDPLACPRGTFGNRTGMSALSHCSDCIPGHYCETEGLAEPTGLTSAGYWSITRAIQSGPFDDTYSADFSICPEGFYCEEGSGNPDPCPPGSFSSSTHLGAIGECTPCTAGKYCPDYNMTVEAGDCDAGYYCNEGSASIRPTDGIEGDECPTGFYCPVGSPSPVACIAGRYNNETGRSSCRNCPTGYYCPQNSTVPEECPAGYYCPVRTTYAYEYPCPEGTFNNLTGRSEESDCVLCLPGMYCEVPGLDWPTGPCDEGWYCINGSQFAQPSLASQGGRCPMGSYCPTGSVSPFSCLAGMYCDQEELAYPTGNCSAGYYCTGGASVPNPEADLTGDICPSGHYCPAGSFEGTDCPPGTYLNTTGNKDLDDCINCTQGYYCEGYANIYPDDNCAVGYYCPPGQSQTSPFSYKCPQVYVMMAIIVNGQFEPTRCDSGYFQDEEGQGSCKDCPQGYFCDNTKAPVVLYNNAVCPEGHYCPPRTRYDTEFPCPRGTYSNRTGLNETSQCDPCCGGYFCPNEGMTECLDLCYAGYYCKRNAEDGTPSQDPDADLCPMGYYCPNGTADPLGCPPGTYSDQFGLETVDDCSDCTPGYYCDNYAQTQPTAECNEGYYCPAGSDRSDQLDCPAGYYCLNGTFDPTPCPRGTYSNDTNKAAASECYPCSGGFYCETEGLTIPTGECAEGYYCPDGTIYREPNNTFCPVGHYCPGANSYPIPCQNNTYVNYTHAVICLDCPAGYFCKFQGEQEICPMGYVCPAGTGYDLISCPRGTYSDQEGLYDLSQCKPCDAGQYCDEEHLPTPTADCSAGYYCVFGVDRAEPDGDNTTAPSVNESCPHYDGSQTGYGGKCPLGHYCPTGSIFPEPCDAGTYAPNEAMESCLSCPAGYYCPANSSSYEEQPCPSGHYCPEGTEFGEQFKCSPGTFNNLTISNNLTDSGYYCASNGLPLAIGSLRGRLLLRRRSTTATPSGSGGDRCLAGTYCPPGSPYPTPCDGGSYCAADLMTNTSGSCDPGYYCHLRATVPNPNDGNVTGDECPLGAFCPEGSASPLLCDAGYFLNSTHNDEESDCLPCTAGYYCAGSGNPEPTDVCQAGYYCPPGQREPTPPEYNCTLGHYCPAGSTEPVRCNSGYYQDETGQLACKDCPEGYFCDNTFEPVVLYNSSMCPTGFYCPMNTYYATEFPCPRGTFNNLTHRTDLADCQPCAPGDYCDQIGLSEPAGPCDAGFFCLTGSNSSSPTFGDDADECPVGHYCPQGTAQPQACPPGTYSPSVRRQAVEECLNCTAGRYCPTYGMNATGDLCSAGYYCESGADIAEFVPCPQGHYCPMGTDVPEECPPGTWSDQTQLTAENECYNCTAGFYCPTSAMTVVTEICWGGYYCPPGQSSQNPSDYLCPIGVHCPNGSEIYQSCPSGSYANYSGAAECDTCPEGYYCTPATPENATLGYQACPIGYFCPEGTGLDWQPCPAGTYSPSEGLRKSLECLSCDPGLYCQGTHLTAPTGNCSAGYYCTSGVDQAQPGVDNSTINCTCPEQTVFTGVREPKKNKDEEEGEGRVRERERGGLWYEAVMMIDIEINVNWWLFIEGGRGEVEVDERGEGDREERREKGGGLDGLGEGKKRGPGKGRGEIEEEGGYFRGEGGICPVAHYCPEGSSLPLPCDAGTYNDEIAQETCKVCPAGYYCMMNSSEYSSFECPSGHYCPNGTTDAYEFPCPPGTYNGHPRSDAMEACLSCPKGTYCAGYGNSNYTDLCNAGWYCTGGASSSNTTSNGGQCQSGFYCPRGSGEPLACPGGEFCQTSGLPLPTVSAPQGTTAPSPRQHPPHRRCEVTYVLQDFIARRVPGALTMSACSVSMQSSVQSGYYVRRGHLNPSSALWNLPIESWRVDVIHARWDYCDSTGGCSECYRGRHMPSRLLLSNGYQEGRRIPLSEGYLWQQQGLEQEAIVRPVQKTSFHFIGGYYCEAVGQTEPTDLCDAGFYCRQYANTSTPRLGYDADICPQGYYCPEGTAEPFGCPPGTFGGTEGLHNTSSCTPCLAGYYCENYGLDSVQGECSDRYYCPEGSSSRTEVICTTGNYCPLGSDVPTACPEGTFNPYLGLNDTSQCTPCTPGSYCETQGLSAPTDICDEGYYCPEGQNSSRPEDYPCPVAHYCPLNSSEPLPCQNGTYMNHTHAAVCDICRLDDSCPEGYYCPDGTGIDWQSCPRGTFNNETGLQEESQCKDCLGGYYCDQLHMTDVTGPCDPGYYCEYRVDRAKPSGDFNATCQLPGDQTGPGDVCPEGHYCPTGSDQPILCPAGSYANQTGLETCLQCPEGYYCTEGSVIYHDKPCPEGHFCPAGTQSEFENPCPAGTFYNTTMASDVNDCLPCTCGFYCELDGLPEPTGYCAPGWYCNGSSTSNTTTTEGGICQEGTYCPEGSCLPTLCDPGTYCQTDGLDSPTGNCSAGYYCVLGASSPAPNDTTGAVCRVGHYCPEGSEAQMPCPTGYFLNSVGNDALEDCLDCTPGWYCPGDGRELPLALCDAGYYCPLGQNVSSPPSYRCPVGHFCEEGSFAPTRCENGTYQDVEGESSCKECPQGYFCDNTVEPVVLNNDTTRCPSGHYCPPGTRYDTEYPCPIGTFNNLTGLGYISQCSPCLGGYYCPTPGMVYPEDLCAEGFYCKQFANISTPDQGNDANICPPGYFCPEGTDNSRPCPKGTFSDGLGLEKESDCQLCTPGDYCGEVGMTTTSDLVIKGLSSPVDECDGGFYCPPGQSVPNPVEYPCPIGLHCPIGSPLPVPCDPGSFTNLTHAAECLECPAGFYCVPEHVEEGNSTSGFRLCPQGYYCPAGTGRNWTACPPGTYGGRLGLETDTDCTDCPGAHTGYGGVCPIGHYCPQGSELPLGCDAGTYQDEEGWSYCKTCPAGYYCLSNATTYLDTICPEGYYCPSGTEYDLQEPCPEGTFNNLTGAHNISWCTPCLPGWYCQGQGNGYPTDLCDPGWYCTNSSITPQPSDPYQGGECQAGYYCPQGASQPVECDSGSYCDVAGLDQPFDLCKPGYYCGRGSTTGTPSGVAGDRCSPGHYCIEGSEYETMCPPGTYQPSYWAKNITYCLDCLAGKYCNDSGLSQPEGKCDPGFYCPGGQTVSNPNEFRCQEGYYCPLGSPGETPCPAGWYQDQDGQPDCKECLPGFYCDDTNGPVVNYTLYICPEGHYCPNGTQAATQYECPIGTFNNITGLTEEEECSPCLAGYYCGQRGLTYPYTYCSAGYYCRTGARLATPDQGDDANICPVGHYCLEGCTEPVTCPAGTFSNDTGLMNVTECEPCDAGYYCGSDGLTEPTDRCDEGFYCERGSDDPQQYVCPAGKYCPLGTSVPHKCPAGTFSNDTRLADQSECRNCTAGFYCQQTGLTEEEGSCTAGYYCLEGSAIPAPDDCPRGLHCPEGSAVPLSCAAGYFTNRTTQASCQICPDGYYCYPVNATIGYPDLEPGYSDCPAGYYCPEGTGLDLLHCPHGTYSDETNLYKITQCKDCPGGYYCPDTAATNYTQLCHEGYWCQSGLDRGNPNAPGSNDTYNETCPLLGGYTGVGGVCPRGHRCPEGTTLPLGCDAGYYQDQEGEGDCKSCPAGFYCVANSTDYAYSDCPAGYYCPLGTTHATEFPCPRGTFNNATGSTDNSSCLACLGGMYCQGVGNEWPTSNCRYGMLWFQVL</sequence>
<dbReference type="Gene3D" id="2.10.50.10">
    <property type="entry name" value="Tumor Necrosis Factor Receptor, subunit A, domain 2"/>
    <property type="match status" value="21"/>
</dbReference>
<protein>
    <recommendedName>
        <fullName evidence="2">Chitin-binding type-2 domain-containing protein</fullName>
    </recommendedName>
</protein>
<accession>A0A2G8JJ24</accession>
<comment type="caution">
    <text evidence="3">The sequence shown here is derived from an EMBL/GenBank/DDBJ whole genome shotgun (WGS) entry which is preliminary data.</text>
</comment>
<dbReference type="InterPro" id="IPR006150">
    <property type="entry name" value="Cys_repeat_1"/>
</dbReference>
<dbReference type="PANTHER" id="PTHR46104:SF1">
    <property type="entry name" value="GENE 9195-RELATED"/>
    <property type="match status" value="1"/>
</dbReference>
<dbReference type="PROSITE" id="PS50940">
    <property type="entry name" value="CHIT_BIND_II"/>
    <property type="match status" value="1"/>
</dbReference>
<organism evidence="3 4">
    <name type="scientific">Stichopus japonicus</name>
    <name type="common">Sea cucumber</name>
    <dbReference type="NCBI Taxonomy" id="307972"/>
    <lineage>
        <taxon>Eukaryota</taxon>
        <taxon>Metazoa</taxon>
        <taxon>Echinodermata</taxon>
        <taxon>Eleutherozoa</taxon>
        <taxon>Echinozoa</taxon>
        <taxon>Holothuroidea</taxon>
        <taxon>Aspidochirotacea</taxon>
        <taxon>Aspidochirotida</taxon>
        <taxon>Stichopodidae</taxon>
        <taxon>Apostichopus</taxon>
    </lineage>
</organism>
<reference evidence="3 4" key="1">
    <citation type="journal article" date="2017" name="PLoS Biol.">
        <title>The sea cucumber genome provides insights into morphological evolution and visceral regeneration.</title>
        <authorList>
            <person name="Zhang X."/>
            <person name="Sun L."/>
            <person name="Yuan J."/>
            <person name="Sun Y."/>
            <person name="Gao Y."/>
            <person name="Zhang L."/>
            <person name="Li S."/>
            <person name="Dai H."/>
            <person name="Hamel J.F."/>
            <person name="Liu C."/>
            <person name="Yu Y."/>
            <person name="Liu S."/>
            <person name="Lin W."/>
            <person name="Guo K."/>
            <person name="Jin S."/>
            <person name="Xu P."/>
            <person name="Storey K.B."/>
            <person name="Huan P."/>
            <person name="Zhang T."/>
            <person name="Zhou Y."/>
            <person name="Zhang J."/>
            <person name="Lin C."/>
            <person name="Li X."/>
            <person name="Xing L."/>
            <person name="Huo D."/>
            <person name="Sun M."/>
            <person name="Wang L."/>
            <person name="Mercier A."/>
            <person name="Li F."/>
            <person name="Yang H."/>
            <person name="Xiang J."/>
        </authorList>
    </citation>
    <scope>NUCLEOTIDE SEQUENCE [LARGE SCALE GENOMIC DNA]</scope>
    <source>
        <strain evidence="3">Shaxun</strain>
        <tissue evidence="3">Muscle</tissue>
    </source>
</reference>
<dbReference type="InterPro" id="IPR009030">
    <property type="entry name" value="Growth_fac_rcpt_cys_sf"/>
</dbReference>
<dbReference type="GO" id="GO:0008061">
    <property type="term" value="F:chitin binding"/>
    <property type="evidence" value="ECO:0007669"/>
    <property type="project" value="InterPro"/>
</dbReference>
<dbReference type="EMBL" id="MRZV01001830">
    <property type="protein sequence ID" value="PIK35709.1"/>
    <property type="molecule type" value="Genomic_DNA"/>
</dbReference>
<evidence type="ECO:0000313" key="3">
    <source>
        <dbReference type="EMBL" id="PIK35709.1"/>
    </source>
</evidence>
<keyword evidence="4" id="KW-1185">Reference proteome</keyword>
<dbReference type="Proteomes" id="UP000230750">
    <property type="component" value="Unassembled WGS sequence"/>
</dbReference>
<dbReference type="InterPro" id="IPR002557">
    <property type="entry name" value="Chitin-bd_dom"/>
</dbReference>
<feature type="region of interest" description="Disordered" evidence="1">
    <location>
        <begin position="1829"/>
        <end position="1867"/>
    </location>
</feature>
<name>A0A2G8JJ24_STIJA</name>
<feature type="domain" description="Chitin-binding type-2" evidence="2">
    <location>
        <begin position="3337"/>
        <end position="3395"/>
    </location>
</feature>
<dbReference type="PANTHER" id="PTHR46104">
    <property type="entry name" value="GENE 9195-RELATED-RELATED"/>
    <property type="match status" value="1"/>
</dbReference>